<feature type="transmembrane region" description="Helical" evidence="1">
    <location>
        <begin position="297"/>
        <end position="318"/>
    </location>
</feature>
<evidence type="ECO:0000313" key="3">
    <source>
        <dbReference type="Proteomes" id="UP001478817"/>
    </source>
</evidence>
<feature type="transmembrane region" description="Helical" evidence="1">
    <location>
        <begin position="87"/>
        <end position="105"/>
    </location>
</feature>
<sequence>MSEANKSHRTGFPHLPSRPLLIETAAFALYFFTWKLCMAVTLARVPRLAEVGVLGSAYALLLAFTGLGYVLFWVVRSYLPSPKERKSLAAVVLAFCFGGSIVMMTTQRIEILLAASCVTVLALGYTGGGIHYGFSLVSSDSEFSGRALGIGMGASSLLQYAVEAMGLTPVAFVICVVLSLLTIMWFATRPAKRWRRNQDSTAKQAPTVGRRPITILVLAAVAMTLDYGLLDSVLVWKYASGKIVTAGLSKIVNALSLPLVGALFDLKKGNLRSLITVCAMFLIAVATPAAAEDEWAGVATVMAGVYGAFYVMYLSATFMRIAPDTSRPEVIASVGRVVSCLMGAVGALFARPFFESCGVVATVGVSCLLSIICLLVLLRDIAWGVTKGLGGGGWRGVWRRPSAAFRPVSRGGPRYLY</sequence>
<feature type="transmembrane region" description="Helical" evidence="1">
    <location>
        <begin position="271"/>
        <end position="291"/>
    </location>
</feature>
<feature type="transmembrane region" description="Helical" evidence="1">
    <location>
        <begin position="242"/>
        <end position="264"/>
    </location>
</feature>
<comment type="caution">
    <text evidence="2">The sequence shown here is derived from an EMBL/GenBank/DDBJ whole genome shotgun (WGS) entry which is preliminary data.</text>
</comment>
<feature type="transmembrane region" description="Helical" evidence="1">
    <location>
        <begin position="168"/>
        <end position="187"/>
    </location>
</feature>
<keyword evidence="1" id="KW-0812">Transmembrane</keyword>
<dbReference type="Gene3D" id="1.20.1250.20">
    <property type="entry name" value="MFS general substrate transporter like domains"/>
    <property type="match status" value="1"/>
</dbReference>
<dbReference type="Proteomes" id="UP001478817">
    <property type="component" value="Unassembled WGS sequence"/>
</dbReference>
<keyword evidence="1" id="KW-1133">Transmembrane helix</keyword>
<accession>A0ABV1IET5</accession>
<protein>
    <recommendedName>
        <fullName evidence="4">MFS transporter</fullName>
    </recommendedName>
</protein>
<dbReference type="EMBL" id="JBBNGS010000004">
    <property type="protein sequence ID" value="MEQ2637403.1"/>
    <property type="molecule type" value="Genomic_DNA"/>
</dbReference>
<feature type="transmembrane region" description="Helical" evidence="1">
    <location>
        <begin position="359"/>
        <end position="378"/>
    </location>
</feature>
<proteinExistence type="predicted"/>
<evidence type="ECO:0000256" key="1">
    <source>
        <dbReference type="SAM" id="Phobius"/>
    </source>
</evidence>
<organism evidence="2 3">
    <name type="scientific">Paratractidigestivibacter faecalis</name>
    <dbReference type="NCBI Taxonomy" id="2292441"/>
    <lineage>
        <taxon>Bacteria</taxon>
        <taxon>Bacillati</taxon>
        <taxon>Actinomycetota</taxon>
        <taxon>Coriobacteriia</taxon>
        <taxon>Coriobacteriales</taxon>
        <taxon>Atopobiaceae</taxon>
        <taxon>Paratractidigestivibacter</taxon>
    </lineage>
</organism>
<feature type="transmembrane region" description="Helical" evidence="1">
    <location>
        <begin position="330"/>
        <end position="353"/>
    </location>
</feature>
<keyword evidence="3" id="KW-1185">Reference proteome</keyword>
<evidence type="ECO:0008006" key="4">
    <source>
        <dbReference type="Google" id="ProtNLM"/>
    </source>
</evidence>
<feature type="transmembrane region" description="Helical" evidence="1">
    <location>
        <begin position="208"/>
        <end position="230"/>
    </location>
</feature>
<feature type="transmembrane region" description="Helical" evidence="1">
    <location>
        <begin position="20"/>
        <end position="43"/>
    </location>
</feature>
<gene>
    <name evidence="2" type="ORF">AAAT05_03490</name>
</gene>
<dbReference type="RefSeq" id="WP_349181886.1">
    <property type="nucleotide sequence ID" value="NZ_JBBNGS010000004.1"/>
</dbReference>
<name>A0ABV1IET5_9ACTN</name>
<feature type="transmembrane region" description="Helical" evidence="1">
    <location>
        <begin position="111"/>
        <end position="131"/>
    </location>
</feature>
<dbReference type="SUPFAM" id="SSF103473">
    <property type="entry name" value="MFS general substrate transporter"/>
    <property type="match status" value="1"/>
</dbReference>
<dbReference type="InterPro" id="IPR036259">
    <property type="entry name" value="MFS_trans_sf"/>
</dbReference>
<feature type="transmembrane region" description="Helical" evidence="1">
    <location>
        <begin position="55"/>
        <end position="75"/>
    </location>
</feature>
<reference evidence="2 3" key="1">
    <citation type="submission" date="2024-04" db="EMBL/GenBank/DDBJ databases">
        <title>Human intestinal bacterial collection.</title>
        <authorList>
            <person name="Pauvert C."/>
            <person name="Hitch T.C.A."/>
            <person name="Clavel T."/>
        </authorList>
    </citation>
    <scope>NUCLEOTIDE SEQUENCE [LARGE SCALE GENOMIC DNA]</scope>
    <source>
        <strain evidence="2 3">CLA-AA-H197</strain>
    </source>
</reference>
<evidence type="ECO:0000313" key="2">
    <source>
        <dbReference type="EMBL" id="MEQ2637403.1"/>
    </source>
</evidence>
<keyword evidence="1" id="KW-0472">Membrane</keyword>